<organism evidence="4 5">
    <name type="scientific">Chlorogloeopsis fritschii PCC 6912</name>
    <dbReference type="NCBI Taxonomy" id="211165"/>
    <lineage>
        <taxon>Bacteria</taxon>
        <taxon>Bacillati</taxon>
        <taxon>Cyanobacteriota</taxon>
        <taxon>Cyanophyceae</taxon>
        <taxon>Nostocales</taxon>
        <taxon>Chlorogloeopsidaceae</taxon>
        <taxon>Chlorogloeopsis</taxon>
    </lineage>
</organism>
<dbReference type="InterPro" id="IPR011006">
    <property type="entry name" value="CheY-like_superfamily"/>
</dbReference>
<dbReference type="PROSITE" id="PS50110">
    <property type="entry name" value="RESPONSE_REGULATORY"/>
    <property type="match status" value="1"/>
</dbReference>
<dbReference type="InterPro" id="IPR001789">
    <property type="entry name" value="Sig_transdc_resp-reg_receiver"/>
</dbReference>
<evidence type="ECO:0000313" key="4">
    <source>
        <dbReference type="EMBL" id="RUR84524.1"/>
    </source>
</evidence>
<dbReference type="Pfam" id="PF00072">
    <property type="entry name" value="Response_reg"/>
    <property type="match status" value="1"/>
</dbReference>
<accession>A0A433NMT3</accession>
<evidence type="ECO:0000256" key="1">
    <source>
        <dbReference type="ARBA" id="ARBA00022553"/>
    </source>
</evidence>
<dbReference type="AlphaFoldDB" id="A0A433NMT3"/>
<dbReference type="PANTHER" id="PTHR44591">
    <property type="entry name" value="STRESS RESPONSE REGULATOR PROTEIN 1"/>
    <property type="match status" value="1"/>
</dbReference>
<feature type="domain" description="Response regulatory" evidence="3">
    <location>
        <begin position="14"/>
        <end position="129"/>
    </location>
</feature>
<protein>
    <recommendedName>
        <fullName evidence="3">Response regulatory domain-containing protein</fullName>
    </recommendedName>
</protein>
<dbReference type="EMBL" id="RSCJ01000004">
    <property type="protein sequence ID" value="RUR84524.1"/>
    <property type="molecule type" value="Genomic_DNA"/>
</dbReference>
<evidence type="ECO:0000256" key="2">
    <source>
        <dbReference type="PROSITE-ProRule" id="PRU00169"/>
    </source>
</evidence>
<comment type="caution">
    <text evidence="4">The sequence shown here is derived from an EMBL/GenBank/DDBJ whole genome shotgun (WGS) entry which is preliminary data.</text>
</comment>
<dbReference type="PANTHER" id="PTHR44591:SF3">
    <property type="entry name" value="RESPONSE REGULATORY DOMAIN-CONTAINING PROTEIN"/>
    <property type="match status" value="1"/>
</dbReference>
<feature type="modified residue" description="4-aspartylphosphate" evidence="2">
    <location>
        <position position="63"/>
    </location>
</feature>
<keyword evidence="5" id="KW-1185">Reference proteome</keyword>
<evidence type="ECO:0000259" key="3">
    <source>
        <dbReference type="PROSITE" id="PS50110"/>
    </source>
</evidence>
<reference evidence="4 5" key="1">
    <citation type="journal article" date="2019" name="Genome Biol. Evol.">
        <title>Day and night: Metabolic profiles and evolutionary relationships of six axenic non-marine cyanobacteria.</title>
        <authorList>
            <person name="Will S.E."/>
            <person name="Henke P."/>
            <person name="Boedeker C."/>
            <person name="Huang S."/>
            <person name="Brinkmann H."/>
            <person name="Rohde M."/>
            <person name="Jarek M."/>
            <person name="Friedl T."/>
            <person name="Seufert S."/>
            <person name="Schumacher M."/>
            <person name="Overmann J."/>
            <person name="Neumann-Schaal M."/>
            <person name="Petersen J."/>
        </authorList>
    </citation>
    <scope>NUCLEOTIDE SEQUENCE [LARGE SCALE GENOMIC DNA]</scope>
    <source>
        <strain evidence="4 5">PCC 6912</strain>
    </source>
</reference>
<dbReference type="STRING" id="211165.GCA_000317285_03992"/>
<dbReference type="SMART" id="SM00448">
    <property type="entry name" value="REC"/>
    <property type="match status" value="1"/>
</dbReference>
<keyword evidence="1 2" id="KW-0597">Phosphoprotein</keyword>
<dbReference type="InterPro" id="IPR050595">
    <property type="entry name" value="Bact_response_regulator"/>
</dbReference>
<dbReference type="RefSeq" id="WP_016875450.1">
    <property type="nucleotide sequence ID" value="NZ_AJLN01000100.1"/>
</dbReference>
<dbReference type="Proteomes" id="UP000268857">
    <property type="component" value="Unassembled WGS sequence"/>
</dbReference>
<sequence>MCGIGAKQNSKHHYILICDDVPENCFFLETVLKLEGYDVEIVNSGTAALAKVEASQPALLLLDLMMPDMDGYEVARRIQQNPVLQSLPILLVTAYEEALLGEECEVKLAGIIRKPIDPDELLVRVQAILMHKN</sequence>
<name>A0A433NMT3_CHLFR</name>
<proteinExistence type="predicted"/>
<evidence type="ECO:0000313" key="5">
    <source>
        <dbReference type="Proteomes" id="UP000268857"/>
    </source>
</evidence>
<dbReference type="SUPFAM" id="SSF52172">
    <property type="entry name" value="CheY-like"/>
    <property type="match status" value="1"/>
</dbReference>
<gene>
    <name evidence="4" type="ORF">PCC6912_14190</name>
</gene>
<dbReference type="Gene3D" id="3.40.50.2300">
    <property type="match status" value="1"/>
</dbReference>
<dbReference type="GO" id="GO:0000160">
    <property type="term" value="P:phosphorelay signal transduction system"/>
    <property type="evidence" value="ECO:0007669"/>
    <property type="project" value="InterPro"/>
</dbReference>
<dbReference type="OrthoDB" id="427175at2"/>